<protein>
    <submittedName>
        <fullName evidence="2">Putative membrane protein</fullName>
    </submittedName>
</protein>
<feature type="transmembrane region" description="Helical" evidence="1">
    <location>
        <begin position="25"/>
        <end position="49"/>
    </location>
</feature>
<keyword evidence="1" id="KW-1133">Transmembrane helix</keyword>
<evidence type="ECO:0000313" key="3">
    <source>
        <dbReference type="Proteomes" id="UP000318380"/>
    </source>
</evidence>
<dbReference type="InterPro" id="IPR009732">
    <property type="entry name" value="DUF1304"/>
</dbReference>
<organism evidence="2 3">
    <name type="scientific">Kribbella amoyensis</name>
    <dbReference type="NCBI Taxonomy" id="996641"/>
    <lineage>
        <taxon>Bacteria</taxon>
        <taxon>Bacillati</taxon>
        <taxon>Actinomycetota</taxon>
        <taxon>Actinomycetes</taxon>
        <taxon>Propionibacteriales</taxon>
        <taxon>Kribbellaceae</taxon>
        <taxon>Kribbella</taxon>
    </lineage>
</organism>
<reference evidence="2 3" key="1">
    <citation type="submission" date="2019-06" db="EMBL/GenBank/DDBJ databases">
        <title>Sequencing the genomes of 1000 actinobacteria strains.</title>
        <authorList>
            <person name="Klenk H.-P."/>
        </authorList>
    </citation>
    <scope>NUCLEOTIDE SEQUENCE [LARGE SCALE GENOMIC DNA]</scope>
    <source>
        <strain evidence="2 3">DSM 24683</strain>
    </source>
</reference>
<dbReference type="Proteomes" id="UP000318380">
    <property type="component" value="Unassembled WGS sequence"/>
</dbReference>
<keyword evidence="1" id="KW-0812">Transmembrane</keyword>
<accession>A0A561BNH8</accession>
<name>A0A561BNH8_9ACTN</name>
<dbReference type="Pfam" id="PF06993">
    <property type="entry name" value="DUF1304"/>
    <property type="match status" value="1"/>
</dbReference>
<dbReference type="EMBL" id="VIVK01000001">
    <property type="protein sequence ID" value="TWD80425.1"/>
    <property type="molecule type" value="Genomic_DNA"/>
</dbReference>
<evidence type="ECO:0000256" key="1">
    <source>
        <dbReference type="SAM" id="Phobius"/>
    </source>
</evidence>
<evidence type="ECO:0000313" key="2">
    <source>
        <dbReference type="EMBL" id="TWD80425.1"/>
    </source>
</evidence>
<dbReference type="AlphaFoldDB" id="A0A561BNH8"/>
<feature type="transmembrane region" description="Helical" evidence="1">
    <location>
        <begin position="100"/>
        <end position="119"/>
    </location>
</feature>
<keyword evidence="1" id="KW-0472">Membrane</keyword>
<comment type="caution">
    <text evidence="2">The sequence shown here is derived from an EMBL/GenBank/DDBJ whole genome shotgun (WGS) entry which is preliminary data.</text>
</comment>
<sequence>MVSCRGPLRLLLVTDPGRYGAGVSIVAQIFVGLAGVFHLAVFALESVLFRKPSTYRRFLIRTPEEAEVARPWAFNQGFYNLFLAIGALGGLVAGGDRGHAIALFACACMAGAGLVLVASDRRMVRSAALQAVPPILALVFAAVL</sequence>
<gene>
    <name evidence="2" type="ORF">FB561_1500</name>
</gene>
<keyword evidence="3" id="KW-1185">Reference proteome</keyword>
<feature type="transmembrane region" description="Helical" evidence="1">
    <location>
        <begin position="77"/>
        <end position="94"/>
    </location>
</feature>
<proteinExistence type="predicted"/>
<feature type="transmembrane region" description="Helical" evidence="1">
    <location>
        <begin position="126"/>
        <end position="143"/>
    </location>
</feature>